<dbReference type="Proteomes" id="UP001597483">
    <property type="component" value="Unassembled WGS sequence"/>
</dbReference>
<gene>
    <name evidence="1" type="ORF">ACFSVL_24610</name>
</gene>
<organism evidence="1 2">
    <name type="scientific">Amycolatopsis silviterrae</name>
    <dbReference type="NCBI Taxonomy" id="1656914"/>
    <lineage>
        <taxon>Bacteria</taxon>
        <taxon>Bacillati</taxon>
        <taxon>Actinomycetota</taxon>
        <taxon>Actinomycetes</taxon>
        <taxon>Pseudonocardiales</taxon>
        <taxon>Pseudonocardiaceae</taxon>
        <taxon>Amycolatopsis</taxon>
    </lineage>
</organism>
<evidence type="ECO:0000313" key="1">
    <source>
        <dbReference type="EMBL" id="MFD2470595.1"/>
    </source>
</evidence>
<reference evidence="2" key="1">
    <citation type="journal article" date="2019" name="Int. J. Syst. Evol. Microbiol.">
        <title>The Global Catalogue of Microorganisms (GCM) 10K type strain sequencing project: providing services to taxonomists for standard genome sequencing and annotation.</title>
        <authorList>
            <consortium name="The Broad Institute Genomics Platform"/>
            <consortium name="The Broad Institute Genome Sequencing Center for Infectious Disease"/>
            <person name="Wu L."/>
            <person name="Ma J."/>
        </authorList>
    </citation>
    <scope>NUCLEOTIDE SEQUENCE [LARGE SCALE GENOMIC DNA]</scope>
    <source>
        <strain evidence="2">CGMCC 4.7641</strain>
    </source>
</reference>
<dbReference type="NCBIfam" id="NF005909">
    <property type="entry name" value="PRK07890.1"/>
    <property type="match status" value="1"/>
</dbReference>
<dbReference type="PRINTS" id="PR00080">
    <property type="entry name" value="SDRFAMILY"/>
</dbReference>
<keyword evidence="2" id="KW-1185">Reference proteome</keyword>
<dbReference type="CDD" id="cd05233">
    <property type="entry name" value="SDR_c"/>
    <property type="match status" value="1"/>
</dbReference>
<dbReference type="Pfam" id="PF13561">
    <property type="entry name" value="adh_short_C2"/>
    <property type="match status" value="1"/>
</dbReference>
<dbReference type="InterPro" id="IPR002347">
    <property type="entry name" value="SDR_fam"/>
</dbReference>
<evidence type="ECO:0000313" key="2">
    <source>
        <dbReference type="Proteomes" id="UP001597483"/>
    </source>
</evidence>
<dbReference type="InterPro" id="IPR036291">
    <property type="entry name" value="NAD(P)-bd_dom_sf"/>
</dbReference>
<name>A0ABW5HB84_9PSEU</name>
<proteinExistence type="predicted"/>
<comment type="caution">
    <text evidence="1">The sequence shown here is derived from an EMBL/GenBank/DDBJ whole genome shotgun (WGS) entry which is preliminary data.</text>
</comment>
<dbReference type="SUPFAM" id="SSF51735">
    <property type="entry name" value="NAD(P)-binding Rossmann-fold domains"/>
    <property type="match status" value="1"/>
</dbReference>
<sequence>MDLLADTRLLKDKVVLVSGIGPGLGRSIALRSAAAGADVVLAARTESRLTEVAAEVEALGRRAVSVPTDITDEAAVTKLVETALSEFGRLDTLVNNAFAVPPITDLADVDLDAVRAGFETNVISALRLTRLCTPALAETAGSVVMINSAVLRHSRRTFGAYKMAKTSLLSLAQSLASELGPRGIRVNTVAPGYIWADSLKWYFSHLAKERGVSAEQVYAETAKTIDLRRLPEPDEIADTVVFLASALARCVTGQCLDVNAGEYHH</sequence>
<protein>
    <submittedName>
        <fullName evidence="1">SDR family oxidoreductase</fullName>
    </submittedName>
</protein>
<dbReference type="EMBL" id="JBHUKS010000017">
    <property type="protein sequence ID" value="MFD2470595.1"/>
    <property type="molecule type" value="Genomic_DNA"/>
</dbReference>
<dbReference type="PRINTS" id="PR00081">
    <property type="entry name" value="GDHRDH"/>
</dbReference>
<dbReference type="RefSeq" id="WP_378307899.1">
    <property type="nucleotide sequence ID" value="NZ_JBHUKS010000017.1"/>
</dbReference>
<dbReference type="PANTHER" id="PTHR43975:SF2">
    <property type="entry name" value="EG:BACR7A4.14 PROTEIN-RELATED"/>
    <property type="match status" value="1"/>
</dbReference>
<dbReference type="PANTHER" id="PTHR43975">
    <property type="entry name" value="ZGC:101858"/>
    <property type="match status" value="1"/>
</dbReference>
<dbReference type="Gene3D" id="3.40.50.720">
    <property type="entry name" value="NAD(P)-binding Rossmann-like Domain"/>
    <property type="match status" value="1"/>
</dbReference>
<accession>A0ABW5HB84</accession>